<organism evidence="1 2">
    <name type="scientific">Oceaniferula marina</name>
    <dbReference type="NCBI Taxonomy" id="2748318"/>
    <lineage>
        <taxon>Bacteria</taxon>
        <taxon>Pseudomonadati</taxon>
        <taxon>Verrucomicrobiota</taxon>
        <taxon>Verrucomicrobiia</taxon>
        <taxon>Verrucomicrobiales</taxon>
        <taxon>Verrucomicrobiaceae</taxon>
        <taxon>Oceaniferula</taxon>
    </lineage>
</organism>
<keyword evidence="2" id="KW-1185">Reference proteome</keyword>
<dbReference type="AlphaFoldDB" id="A0A851GIB6"/>
<protein>
    <submittedName>
        <fullName evidence="1">Uncharacterized protein</fullName>
    </submittedName>
</protein>
<accession>A0A851GIB6</accession>
<gene>
    <name evidence="1" type="ORF">HW115_15050</name>
</gene>
<name>A0A851GIB6_9BACT</name>
<evidence type="ECO:0000313" key="1">
    <source>
        <dbReference type="EMBL" id="NWK56939.1"/>
    </source>
</evidence>
<dbReference type="EMBL" id="JACBAZ010000007">
    <property type="protein sequence ID" value="NWK56939.1"/>
    <property type="molecule type" value="Genomic_DNA"/>
</dbReference>
<evidence type="ECO:0000313" key="2">
    <source>
        <dbReference type="Proteomes" id="UP000557872"/>
    </source>
</evidence>
<proteinExistence type="predicted"/>
<dbReference type="Proteomes" id="UP000557872">
    <property type="component" value="Unassembled WGS sequence"/>
</dbReference>
<comment type="caution">
    <text evidence="1">The sequence shown here is derived from an EMBL/GenBank/DDBJ whole genome shotgun (WGS) entry which is preliminary data.</text>
</comment>
<reference evidence="1 2" key="1">
    <citation type="submission" date="2020-07" db="EMBL/GenBank/DDBJ databases">
        <title>Roseicoccus Jingziensis gen. nov., sp. nov., isolated from coastal seawater.</title>
        <authorList>
            <person name="Feng X."/>
        </authorList>
    </citation>
    <scope>NUCLEOTIDE SEQUENCE [LARGE SCALE GENOMIC DNA]</scope>
    <source>
        <strain evidence="1 2">N1E253</strain>
    </source>
</reference>
<dbReference type="RefSeq" id="WP_178933776.1">
    <property type="nucleotide sequence ID" value="NZ_JACBAZ010000007.1"/>
</dbReference>
<sequence length="209" mass="23122">MVPLQQGHSAPHLEDGMLDSWEDKYGLTRTANDAAGNPDGDAYSNVEEYRRGLHPGQSDFVFVINAEGNFFLLDTGGEFIDADIDGIPNWWERKHTGNNTAMSASQDQDNDGQDNLAEYIAGLNPRDASSVFKIETLESEDAPQGSMTVRWQSQPGRIYYLHITETLTDMSGPADYTVEGDGTLKTIQVPKSGRKALFCRVSVQMAERE</sequence>